<dbReference type="CDD" id="cd01392">
    <property type="entry name" value="HTH_LacI"/>
    <property type="match status" value="1"/>
</dbReference>
<dbReference type="CDD" id="cd06267">
    <property type="entry name" value="PBP1_LacI_sugar_binding-like"/>
    <property type="match status" value="1"/>
</dbReference>
<keyword evidence="2 5" id="KW-0238">DNA-binding</keyword>
<evidence type="ECO:0000256" key="1">
    <source>
        <dbReference type="ARBA" id="ARBA00023015"/>
    </source>
</evidence>
<keyword evidence="6" id="KW-1185">Reference proteome</keyword>
<proteinExistence type="predicted"/>
<protein>
    <submittedName>
        <fullName evidence="5">LacI family DNA-binding transcriptional regulator</fullName>
    </submittedName>
</protein>
<dbReference type="SUPFAM" id="SSF47413">
    <property type="entry name" value="lambda repressor-like DNA-binding domains"/>
    <property type="match status" value="1"/>
</dbReference>
<sequence>MPSPARGTGGRDADHISAMPVARRSLAHYLDDNVVNAPNLGDDRAVTESSRGRPTMKDVASAAGVALKTVSRVVNGEPGVTLATAERVTTAIERLGYRRNESARVLRQGRTASIGLVIEDVADPFYAGLSRAVEDVALRHGSLVLSGSSGEDPRRERELVLTFCSRGVDGLIIVPAGTDHDYLRPELDAGIAAVFADRPGGPDADTVLCDNAGGAYAGVSHLIRHGHRRVAFVGDSASIFTSGERLRGYRRALGEAGLPFDTSLVATGPARQAGLALIRMLSGDDPPTAVFTGNGRITVAALRTGRRLALVGFDDFELADLLDPGVTVVAQDPVRLGATAAELLFRRLSGDLGSPERIELPTRLIPRGSGELPP</sequence>
<keyword evidence="3" id="KW-0804">Transcription</keyword>
<dbReference type="Pfam" id="PF13377">
    <property type="entry name" value="Peripla_BP_3"/>
    <property type="match status" value="1"/>
</dbReference>
<dbReference type="PANTHER" id="PTHR30146">
    <property type="entry name" value="LACI-RELATED TRANSCRIPTIONAL REPRESSOR"/>
    <property type="match status" value="1"/>
</dbReference>
<dbReference type="GO" id="GO:0003677">
    <property type="term" value="F:DNA binding"/>
    <property type="evidence" value="ECO:0007669"/>
    <property type="project" value="UniProtKB-KW"/>
</dbReference>
<dbReference type="Proteomes" id="UP001501251">
    <property type="component" value="Unassembled WGS sequence"/>
</dbReference>
<gene>
    <name evidence="5" type="ORF">GCM10022252_23840</name>
</gene>
<evidence type="ECO:0000256" key="3">
    <source>
        <dbReference type="ARBA" id="ARBA00023163"/>
    </source>
</evidence>
<dbReference type="InterPro" id="IPR010982">
    <property type="entry name" value="Lambda_DNA-bd_dom_sf"/>
</dbReference>
<dbReference type="PRINTS" id="PR00036">
    <property type="entry name" value="HTHLACI"/>
</dbReference>
<accession>A0ABP8ARU8</accession>
<evidence type="ECO:0000313" key="5">
    <source>
        <dbReference type="EMBL" id="GAA4188497.1"/>
    </source>
</evidence>
<feature type="domain" description="HTH lacI-type" evidence="4">
    <location>
        <begin position="54"/>
        <end position="108"/>
    </location>
</feature>
<dbReference type="PROSITE" id="PS50932">
    <property type="entry name" value="HTH_LACI_2"/>
    <property type="match status" value="1"/>
</dbReference>
<reference evidence="6" key="1">
    <citation type="journal article" date="2019" name="Int. J. Syst. Evol. Microbiol.">
        <title>The Global Catalogue of Microorganisms (GCM) 10K type strain sequencing project: providing services to taxonomists for standard genome sequencing and annotation.</title>
        <authorList>
            <consortium name="The Broad Institute Genomics Platform"/>
            <consortium name="The Broad Institute Genome Sequencing Center for Infectious Disease"/>
            <person name="Wu L."/>
            <person name="Ma J."/>
        </authorList>
    </citation>
    <scope>NUCLEOTIDE SEQUENCE [LARGE SCALE GENOMIC DNA]</scope>
    <source>
        <strain evidence="6">JCM 17388</strain>
    </source>
</reference>
<dbReference type="Gene3D" id="1.10.260.40">
    <property type="entry name" value="lambda repressor-like DNA-binding domains"/>
    <property type="match status" value="1"/>
</dbReference>
<dbReference type="SMART" id="SM00354">
    <property type="entry name" value="HTH_LACI"/>
    <property type="match status" value="1"/>
</dbReference>
<evidence type="ECO:0000256" key="2">
    <source>
        <dbReference type="ARBA" id="ARBA00023125"/>
    </source>
</evidence>
<dbReference type="Pfam" id="PF00356">
    <property type="entry name" value="LacI"/>
    <property type="match status" value="1"/>
</dbReference>
<name>A0ABP8ARU8_9ACTN</name>
<dbReference type="SUPFAM" id="SSF53822">
    <property type="entry name" value="Periplasmic binding protein-like I"/>
    <property type="match status" value="1"/>
</dbReference>
<dbReference type="InterPro" id="IPR000843">
    <property type="entry name" value="HTH_LacI"/>
</dbReference>
<dbReference type="InterPro" id="IPR046335">
    <property type="entry name" value="LacI/GalR-like_sensor"/>
</dbReference>
<dbReference type="PANTHER" id="PTHR30146:SF109">
    <property type="entry name" value="HTH-TYPE TRANSCRIPTIONAL REGULATOR GALS"/>
    <property type="match status" value="1"/>
</dbReference>
<dbReference type="Gene3D" id="3.40.50.2300">
    <property type="match status" value="2"/>
</dbReference>
<comment type="caution">
    <text evidence="5">The sequence shown here is derived from an EMBL/GenBank/DDBJ whole genome shotgun (WGS) entry which is preliminary data.</text>
</comment>
<keyword evidence="1" id="KW-0805">Transcription regulation</keyword>
<organism evidence="5 6">
    <name type="scientific">Streptosporangium oxazolinicum</name>
    <dbReference type="NCBI Taxonomy" id="909287"/>
    <lineage>
        <taxon>Bacteria</taxon>
        <taxon>Bacillati</taxon>
        <taxon>Actinomycetota</taxon>
        <taxon>Actinomycetes</taxon>
        <taxon>Streptosporangiales</taxon>
        <taxon>Streptosporangiaceae</taxon>
        <taxon>Streptosporangium</taxon>
    </lineage>
</organism>
<evidence type="ECO:0000313" key="6">
    <source>
        <dbReference type="Proteomes" id="UP001501251"/>
    </source>
</evidence>
<dbReference type="InterPro" id="IPR028082">
    <property type="entry name" value="Peripla_BP_I"/>
</dbReference>
<evidence type="ECO:0000259" key="4">
    <source>
        <dbReference type="PROSITE" id="PS50932"/>
    </source>
</evidence>
<dbReference type="EMBL" id="BAABAQ010000003">
    <property type="protein sequence ID" value="GAA4188497.1"/>
    <property type="molecule type" value="Genomic_DNA"/>
</dbReference>